<reference evidence="1 2" key="1">
    <citation type="submission" date="2018-06" db="EMBL/GenBank/DDBJ databases">
        <title>Genomic Encyclopedia of Type Strains, Phase III (KMG-III): the genomes of soil and plant-associated and newly described type strains.</title>
        <authorList>
            <person name="Whitman W."/>
        </authorList>
    </citation>
    <scope>NUCLEOTIDE SEQUENCE [LARGE SCALE GENOMIC DNA]</scope>
    <source>
        <strain evidence="1 2">CECT 9025</strain>
    </source>
</reference>
<accession>A0A318T8R3</accession>
<dbReference type="Proteomes" id="UP000248311">
    <property type="component" value="Unassembled WGS sequence"/>
</dbReference>
<organism evidence="1 2">
    <name type="scientific">Pseudoroseicyclus aestuarii</name>
    <dbReference type="NCBI Taxonomy" id="1795041"/>
    <lineage>
        <taxon>Bacteria</taxon>
        <taxon>Pseudomonadati</taxon>
        <taxon>Pseudomonadota</taxon>
        <taxon>Alphaproteobacteria</taxon>
        <taxon>Rhodobacterales</taxon>
        <taxon>Paracoccaceae</taxon>
        <taxon>Pseudoroseicyclus</taxon>
    </lineage>
</organism>
<sequence>MEHRWILEVLADLETYAACNDLPRLAAEIAGASATAQREIGLPLQEAGRAPPQGALPPRE</sequence>
<keyword evidence="2" id="KW-1185">Reference proteome</keyword>
<evidence type="ECO:0000313" key="1">
    <source>
        <dbReference type="EMBL" id="PYE84768.1"/>
    </source>
</evidence>
<dbReference type="EMBL" id="QJTE01000002">
    <property type="protein sequence ID" value="PYE84768.1"/>
    <property type="molecule type" value="Genomic_DNA"/>
</dbReference>
<gene>
    <name evidence="1" type="ORF">DFP88_102571</name>
</gene>
<protein>
    <submittedName>
        <fullName evidence="1">Uncharacterized protein</fullName>
    </submittedName>
</protein>
<proteinExistence type="predicted"/>
<dbReference type="RefSeq" id="WP_110813823.1">
    <property type="nucleotide sequence ID" value="NZ_QJTE01000002.1"/>
</dbReference>
<comment type="caution">
    <text evidence="1">The sequence shown here is derived from an EMBL/GenBank/DDBJ whole genome shotgun (WGS) entry which is preliminary data.</text>
</comment>
<name>A0A318T8R3_9RHOB</name>
<evidence type="ECO:0000313" key="2">
    <source>
        <dbReference type="Proteomes" id="UP000248311"/>
    </source>
</evidence>
<dbReference type="OrthoDB" id="7659348at2"/>
<dbReference type="AlphaFoldDB" id="A0A318T8R3"/>